<dbReference type="InterPro" id="IPR036196">
    <property type="entry name" value="Ptyr_pPase_sf"/>
</dbReference>
<dbReference type="GO" id="GO:0004725">
    <property type="term" value="F:protein tyrosine phosphatase activity"/>
    <property type="evidence" value="ECO:0007669"/>
    <property type="project" value="InterPro"/>
</dbReference>
<sequence>MRDIGVLFVCMGNICRSPAAQGVFEHQLADAGLTPHVHVDSAGTHAYHVGEPPDARMQAAARRRGYDLAGQRARRIRADDFERFDYVLVMDQANLEILRAQNLNPQSMSSIRLLMSFAPDLGVIEVPDPYYGGQGGFERVLDLVEDAGNGLVEHIRRQRG</sequence>
<keyword evidence="7" id="KW-1185">Reference proteome</keyword>
<evidence type="ECO:0000313" key="6">
    <source>
        <dbReference type="EMBL" id="AOU97989.1"/>
    </source>
</evidence>
<evidence type="ECO:0000259" key="5">
    <source>
        <dbReference type="SMART" id="SM00226"/>
    </source>
</evidence>
<dbReference type="RefSeq" id="WP_070078365.1">
    <property type="nucleotide sequence ID" value="NZ_CP017415.1"/>
</dbReference>
<accession>A0A1D8INF3</accession>
<evidence type="ECO:0000256" key="1">
    <source>
        <dbReference type="ARBA" id="ARBA00011063"/>
    </source>
</evidence>
<evidence type="ECO:0000256" key="2">
    <source>
        <dbReference type="ARBA" id="ARBA00022801"/>
    </source>
</evidence>
<dbReference type="InterPro" id="IPR017867">
    <property type="entry name" value="Tyr_phospatase_low_mol_wt"/>
</dbReference>
<keyword evidence="2" id="KW-0378">Hydrolase</keyword>
<protein>
    <submittedName>
        <fullName evidence="6">Phosphotyrosine protein phosphatase</fullName>
    </submittedName>
</protein>
<organism evidence="6 7">
    <name type="scientific">Acidihalobacter yilgarnensis</name>
    <dbReference type="NCBI Taxonomy" id="2819280"/>
    <lineage>
        <taxon>Bacteria</taxon>
        <taxon>Pseudomonadati</taxon>
        <taxon>Pseudomonadota</taxon>
        <taxon>Gammaproteobacteria</taxon>
        <taxon>Chromatiales</taxon>
        <taxon>Ectothiorhodospiraceae</taxon>
        <taxon>Acidihalobacter</taxon>
    </lineage>
</organism>
<evidence type="ECO:0000256" key="4">
    <source>
        <dbReference type="PIRSR" id="PIRSR617867-1"/>
    </source>
</evidence>
<dbReference type="AlphaFoldDB" id="A0A1D8INF3"/>
<dbReference type="PANTHER" id="PTHR47439:SF1">
    <property type="entry name" value="ACID PHOSPHATASE"/>
    <property type="match status" value="1"/>
</dbReference>
<dbReference type="SMART" id="SM00226">
    <property type="entry name" value="LMWPc"/>
    <property type="match status" value="1"/>
</dbReference>
<comment type="similarity">
    <text evidence="1">Belongs to the low molecular weight phosphotyrosine protein phosphatase family.</text>
</comment>
<dbReference type="PRINTS" id="PR00719">
    <property type="entry name" value="LMWPTPASE"/>
</dbReference>
<proteinExistence type="inferred from homology"/>
<name>A0A1D8INF3_9GAMM</name>
<feature type="active site" description="Proton donor" evidence="4">
    <location>
        <position position="128"/>
    </location>
</feature>
<dbReference type="Proteomes" id="UP000095401">
    <property type="component" value="Chromosome"/>
</dbReference>
<feature type="active site" description="Nucleophile" evidence="4">
    <location>
        <position position="10"/>
    </location>
</feature>
<dbReference type="Pfam" id="PF01451">
    <property type="entry name" value="LMWPc"/>
    <property type="match status" value="1"/>
</dbReference>
<reference evidence="7" key="1">
    <citation type="submission" date="2016-09" db="EMBL/GenBank/DDBJ databases">
        <title>Acidihalobacter prosperus F5.</title>
        <authorList>
            <person name="Khaleque H.N."/>
            <person name="Ramsay J.P."/>
            <person name="Kaksonen A.H."/>
            <person name="Boxall N.J."/>
            <person name="Watkin E.L.J."/>
        </authorList>
    </citation>
    <scope>NUCLEOTIDE SEQUENCE [LARGE SCALE GENOMIC DNA]</scope>
    <source>
        <strain evidence="7">F5</strain>
    </source>
</reference>
<evidence type="ECO:0000313" key="7">
    <source>
        <dbReference type="Proteomes" id="UP000095401"/>
    </source>
</evidence>
<feature type="domain" description="Phosphotyrosine protein phosphatase I" evidence="5">
    <location>
        <begin position="4"/>
        <end position="154"/>
    </location>
</feature>
<evidence type="ECO:0000256" key="3">
    <source>
        <dbReference type="ARBA" id="ARBA00022912"/>
    </source>
</evidence>
<dbReference type="PANTHER" id="PTHR47439">
    <property type="entry name" value="LOW MOLECULAR WEIGHT PHOSPHOTYROSINE PROTEIN PHOSPHATASE-RELATED"/>
    <property type="match status" value="1"/>
</dbReference>
<dbReference type="EMBL" id="CP017415">
    <property type="protein sequence ID" value="AOU97989.1"/>
    <property type="molecule type" value="Genomic_DNA"/>
</dbReference>
<dbReference type="InterPro" id="IPR023485">
    <property type="entry name" value="Ptyr_pPase"/>
</dbReference>
<gene>
    <name evidence="6" type="ORF">BI364_08435</name>
</gene>
<keyword evidence="3" id="KW-0904">Protein phosphatase</keyword>
<dbReference type="Gene3D" id="3.40.50.2300">
    <property type="match status" value="1"/>
</dbReference>
<dbReference type="InterPro" id="IPR052995">
    <property type="entry name" value="LMW-PTP"/>
</dbReference>
<dbReference type="FunFam" id="3.40.50.2300:FF:000113">
    <property type="entry name" value="Low molecular weight protein-tyrosine-phosphatase"/>
    <property type="match status" value="1"/>
</dbReference>
<feature type="active site" evidence="4">
    <location>
        <position position="16"/>
    </location>
</feature>
<dbReference type="CDD" id="cd16343">
    <property type="entry name" value="LMWPTP"/>
    <property type="match status" value="1"/>
</dbReference>
<dbReference type="SUPFAM" id="SSF52788">
    <property type="entry name" value="Phosphotyrosine protein phosphatases I"/>
    <property type="match status" value="1"/>
</dbReference>
<dbReference type="KEGG" id="aprs:BI364_08435"/>